<dbReference type="AlphaFoldDB" id="A0ABD0YIW9"/>
<dbReference type="SMART" id="SM00494">
    <property type="entry name" value="ChtBD2"/>
    <property type="match status" value="2"/>
</dbReference>
<feature type="chain" id="PRO_5044875971" description="Chitin-binding type-2 domain-containing protein" evidence="1">
    <location>
        <begin position="20"/>
        <end position="205"/>
    </location>
</feature>
<evidence type="ECO:0000259" key="2">
    <source>
        <dbReference type="PROSITE" id="PS50940"/>
    </source>
</evidence>
<evidence type="ECO:0000256" key="1">
    <source>
        <dbReference type="SAM" id="SignalP"/>
    </source>
</evidence>
<keyword evidence="1" id="KW-0732">Signal</keyword>
<dbReference type="InterPro" id="IPR036508">
    <property type="entry name" value="Chitin-bd_dom_sf"/>
</dbReference>
<dbReference type="Proteomes" id="UP001558652">
    <property type="component" value="Unassembled WGS sequence"/>
</dbReference>
<comment type="caution">
    <text evidence="3">The sequence shown here is derived from an EMBL/GenBank/DDBJ whole genome shotgun (WGS) entry which is preliminary data.</text>
</comment>
<name>A0ABD0YIW9_9HEMI</name>
<evidence type="ECO:0000313" key="4">
    <source>
        <dbReference type="Proteomes" id="UP001558652"/>
    </source>
</evidence>
<protein>
    <recommendedName>
        <fullName evidence="2">Chitin-binding type-2 domain-containing protein</fullName>
    </recommendedName>
</protein>
<dbReference type="SUPFAM" id="SSF57625">
    <property type="entry name" value="Invertebrate chitin-binding proteins"/>
    <property type="match status" value="2"/>
</dbReference>
<sequence length="205" mass="23216">MRGAAFCAFCAAIVAVAVGQSNKRIDYMRSLSNFSRVDHCGDAPLNFVKICFNETTAALCYNRQYIHTELCAGSRPFCVEGECVYNLEGEFRCPTQFGYFPSPTSCNAFYICSEQRPYLYECFDNSVYDPVLKTCVKQSSSKPCYRFNCAGKHLKFASYPGDRTIYTLCVKNQAVAVKLCQKDTWMNDATQECDPYFKQEGNIEL</sequence>
<reference evidence="3 4" key="1">
    <citation type="submission" date="2024-07" db="EMBL/GenBank/DDBJ databases">
        <title>Chromosome-level genome assembly of the water stick insect Ranatra chinensis (Heteroptera: Nepidae).</title>
        <authorList>
            <person name="Liu X."/>
        </authorList>
    </citation>
    <scope>NUCLEOTIDE SEQUENCE [LARGE SCALE GENOMIC DNA]</scope>
    <source>
        <strain evidence="3">Cailab_2021Rc</strain>
        <tissue evidence="3">Muscle</tissue>
    </source>
</reference>
<dbReference type="Pfam" id="PF01607">
    <property type="entry name" value="CBM_14"/>
    <property type="match status" value="1"/>
</dbReference>
<evidence type="ECO:0000313" key="3">
    <source>
        <dbReference type="EMBL" id="KAL1115859.1"/>
    </source>
</evidence>
<feature type="domain" description="Chitin-binding type-2" evidence="2">
    <location>
        <begin position="90"/>
        <end position="146"/>
    </location>
</feature>
<accession>A0ABD0YIW9</accession>
<proteinExistence type="predicted"/>
<gene>
    <name evidence="3" type="ORF">AAG570_006148</name>
</gene>
<dbReference type="PROSITE" id="PS50940">
    <property type="entry name" value="CHIT_BIND_II"/>
    <property type="match status" value="1"/>
</dbReference>
<keyword evidence="4" id="KW-1185">Reference proteome</keyword>
<dbReference type="Gene3D" id="2.170.140.10">
    <property type="entry name" value="Chitin binding domain"/>
    <property type="match status" value="1"/>
</dbReference>
<organism evidence="3 4">
    <name type="scientific">Ranatra chinensis</name>
    <dbReference type="NCBI Taxonomy" id="642074"/>
    <lineage>
        <taxon>Eukaryota</taxon>
        <taxon>Metazoa</taxon>
        <taxon>Ecdysozoa</taxon>
        <taxon>Arthropoda</taxon>
        <taxon>Hexapoda</taxon>
        <taxon>Insecta</taxon>
        <taxon>Pterygota</taxon>
        <taxon>Neoptera</taxon>
        <taxon>Paraneoptera</taxon>
        <taxon>Hemiptera</taxon>
        <taxon>Heteroptera</taxon>
        <taxon>Panheteroptera</taxon>
        <taxon>Nepomorpha</taxon>
        <taxon>Nepidae</taxon>
        <taxon>Ranatrinae</taxon>
        <taxon>Ranatra</taxon>
    </lineage>
</organism>
<feature type="signal peptide" evidence="1">
    <location>
        <begin position="1"/>
        <end position="19"/>
    </location>
</feature>
<dbReference type="InterPro" id="IPR002557">
    <property type="entry name" value="Chitin-bd_dom"/>
</dbReference>
<dbReference type="EMBL" id="JBFDAA010000019">
    <property type="protein sequence ID" value="KAL1115859.1"/>
    <property type="molecule type" value="Genomic_DNA"/>
</dbReference>